<evidence type="ECO:0000313" key="1">
    <source>
        <dbReference type="EMBL" id="SOQ35711.1"/>
    </source>
</evidence>
<name>A0A2H1V4F5_SPOFR</name>
<proteinExistence type="predicted"/>
<accession>A0A2H1V4F5</accession>
<protein>
    <submittedName>
        <fullName evidence="1">SFRICE_022186</fullName>
    </submittedName>
</protein>
<gene>
    <name evidence="1" type="ORF">SFRICE_022186</name>
</gene>
<organism evidence="1">
    <name type="scientific">Spodoptera frugiperda</name>
    <name type="common">Fall armyworm</name>
    <dbReference type="NCBI Taxonomy" id="7108"/>
    <lineage>
        <taxon>Eukaryota</taxon>
        <taxon>Metazoa</taxon>
        <taxon>Ecdysozoa</taxon>
        <taxon>Arthropoda</taxon>
        <taxon>Hexapoda</taxon>
        <taxon>Insecta</taxon>
        <taxon>Pterygota</taxon>
        <taxon>Neoptera</taxon>
        <taxon>Endopterygota</taxon>
        <taxon>Lepidoptera</taxon>
        <taxon>Glossata</taxon>
        <taxon>Ditrysia</taxon>
        <taxon>Noctuoidea</taxon>
        <taxon>Noctuidae</taxon>
        <taxon>Amphipyrinae</taxon>
        <taxon>Spodoptera</taxon>
    </lineage>
</organism>
<reference evidence="1" key="1">
    <citation type="submission" date="2016-07" db="EMBL/GenBank/DDBJ databases">
        <authorList>
            <person name="Bretaudeau A."/>
        </authorList>
    </citation>
    <scope>NUCLEOTIDE SEQUENCE</scope>
    <source>
        <strain evidence="1">Rice</strain>
        <tissue evidence="1">Whole body</tissue>
    </source>
</reference>
<sequence length="68" mass="8428">MWKDARYRCVLWIVSLPSIHRILELRIFLAQVSCTFLKLRRELLRKRRTMEVWVSSRELNEFSNYEIK</sequence>
<dbReference type="EMBL" id="ODYU01000615">
    <property type="protein sequence ID" value="SOQ35711.1"/>
    <property type="molecule type" value="Genomic_DNA"/>
</dbReference>
<dbReference type="AlphaFoldDB" id="A0A2H1V4F5"/>